<evidence type="ECO:0000313" key="2">
    <source>
        <dbReference type="Proteomes" id="UP000624701"/>
    </source>
</evidence>
<evidence type="ECO:0000313" key="1">
    <source>
        <dbReference type="EMBL" id="GGI55756.1"/>
    </source>
</evidence>
<dbReference type="Proteomes" id="UP000624701">
    <property type="component" value="Unassembled WGS sequence"/>
</dbReference>
<protein>
    <submittedName>
        <fullName evidence="1">Uncharacterized protein</fullName>
    </submittedName>
</protein>
<gene>
    <name evidence="1" type="ORF">GCM10011444_00650</name>
</gene>
<organism evidence="1 2">
    <name type="scientific">Winogradskyella haliclonae</name>
    <dbReference type="NCBI Taxonomy" id="2048558"/>
    <lineage>
        <taxon>Bacteria</taxon>
        <taxon>Pseudomonadati</taxon>
        <taxon>Bacteroidota</taxon>
        <taxon>Flavobacteriia</taxon>
        <taxon>Flavobacteriales</taxon>
        <taxon>Flavobacteriaceae</taxon>
        <taxon>Winogradskyella</taxon>
    </lineage>
</organism>
<sequence length="203" mass="23773">MLNGERQIYRVEIFNPEFSKEIHYKSKSVKVPIDDLPVGRYTVLVRLHDKLIAINLIRKEPFYKAKPKDFNFSINTKAKVLTHVEERSNSANSIHNTKENSAKRNSKIIQGYWVVKTSQGHIGTKITRHFATAQDLENLISKIKLEQNTLSGRYNTLNIWEVYNLDAFKEAHSKNRNYIKVTDSPYFNHKPYYSYLAEVEKRP</sequence>
<name>A0ABQ2BV84_9FLAO</name>
<keyword evidence="2" id="KW-1185">Reference proteome</keyword>
<dbReference type="EMBL" id="BMDQ01000001">
    <property type="protein sequence ID" value="GGI55756.1"/>
    <property type="molecule type" value="Genomic_DNA"/>
</dbReference>
<reference evidence="2" key="1">
    <citation type="journal article" date="2019" name="Int. J. Syst. Evol. Microbiol.">
        <title>The Global Catalogue of Microorganisms (GCM) 10K type strain sequencing project: providing services to taxonomists for standard genome sequencing and annotation.</title>
        <authorList>
            <consortium name="The Broad Institute Genomics Platform"/>
            <consortium name="The Broad Institute Genome Sequencing Center for Infectious Disease"/>
            <person name="Wu L."/>
            <person name="Ma J."/>
        </authorList>
    </citation>
    <scope>NUCLEOTIDE SEQUENCE [LARGE SCALE GENOMIC DNA]</scope>
    <source>
        <strain evidence="2">CCM 8681</strain>
    </source>
</reference>
<accession>A0ABQ2BV84</accession>
<proteinExistence type="predicted"/>
<comment type="caution">
    <text evidence="1">The sequence shown here is derived from an EMBL/GenBank/DDBJ whole genome shotgun (WGS) entry which is preliminary data.</text>
</comment>